<keyword evidence="2 5" id="KW-0812">Transmembrane</keyword>
<evidence type="ECO:0000259" key="6">
    <source>
        <dbReference type="Pfam" id="PF00520"/>
    </source>
</evidence>
<dbReference type="GO" id="GO:0017071">
    <property type="term" value="C:intracellular cyclic nucleotide activated cation channel complex"/>
    <property type="evidence" value="ECO:0007669"/>
    <property type="project" value="TreeGrafter"/>
</dbReference>
<dbReference type="EMBL" id="OC005776">
    <property type="protein sequence ID" value="CAD7265631.1"/>
    <property type="molecule type" value="Genomic_DNA"/>
</dbReference>
<protein>
    <recommendedName>
        <fullName evidence="6">Ion transport domain-containing protein</fullName>
    </recommendedName>
</protein>
<evidence type="ECO:0000256" key="4">
    <source>
        <dbReference type="ARBA" id="ARBA00023136"/>
    </source>
</evidence>
<organism evidence="7">
    <name type="scientific">Timema shepardi</name>
    <name type="common">Walking stick</name>
    <dbReference type="NCBI Taxonomy" id="629360"/>
    <lineage>
        <taxon>Eukaryota</taxon>
        <taxon>Metazoa</taxon>
        <taxon>Ecdysozoa</taxon>
        <taxon>Arthropoda</taxon>
        <taxon>Hexapoda</taxon>
        <taxon>Insecta</taxon>
        <taxon>Pterygota</taxon>
        <taxon>Neoptera</taxon>
        <taxon>Polyneoptera</taxon>
        <taxon>Phasmatodea</taxon>
        <taxon>Timematodea</taxon>
        <taxon>Timematoidea</taxon>
        <taxon>Timematidae</taxon>
        <taxon>Timema</taxon>
    </lineage>
</organism>
<proteinExistence type="predicted"/>
<gene>
    <name evidence="7" type="ORF">TSIB3V08_LOCUS9662</name>
</gene>
<dbReference type="Pfam" id="PF00520">
    <property type="entry name" value="Ion_trans"/>
    <property type="match status" value="1"/>
</dbReference>
<keyword evidence="4 5" id="KW-0472">Membrane</keyword>
<dbReference type="PANTHER" id="PTHR45638:SF1">
    <property type="entry name" value="CYCLIC NUCLEOTIDE-GATED ION CHANNEL SUBUNIT B, ISOFORM A"/>
    <property type="match status" value="1"/>
</dbReference>
<dbReference type="PANTHER" id="PTHR45638">
    <property type="entry name" value="CYCLIC NUCLEOTIDE-GATED CATION CHANNEL SUBUNIT A"/>
    <property type="match status" value="1"/>
</dbReference>
<dbReference type="AlphaFoldDB" id="A0A7R9G4T5"/>
<evidence type="ECO:0000313" key="7">
    <source>
        <dbReference type="EMBL" id="CAD7265631.1"/>
    </source>
</evidence>
<evidence type="ECO:0000256" key="1">
    <source>
        <dbReference type="ARBA" id="ARBA00004141"/>
    </source>
</evidence>
<feature type="transmembrane region" description="Helical" evidence="5">
    <location>
        <begin position="311"/>
        <end position="333"/>
    </location>
</feature>
<comment type="subcellular location">
    <subcellularLocation>
        <location evidence="1">Membrane</location>
        <topology evidence="1">Multi-pass membrane protein</topology>
    </subcellularLocation>
</comment>
<dbReference type="InterPro" id="IPR050866">
    <property type="entry name" value="CNG_cation_channel"/>
</dbReference>
<evidence type="ECO:0000256" key="3">
    <source>
        <dbReference type="ARBA" id="ARBA00022989"/>
    </source>
</evidence>
<reference evidence="7" key="1">
    <citation type="submission" date="2020-11" db="EMBL/GenBank/DDBJ databases">
        <authorList>
            <person name="Tran Van P."/>
        </authorList>
    </citation>
    <scope>NUCLEOTIDE SEQUENCE</scope>
</reference>
<dbReference type="InterPro" id="IPR005821">
    <property type="entry name" value="Ion_trans_dom"/>
</dbReference>
<dbReference type="GO" id="GO:0044877">
    <property type="term" value="F:protein-containing complex binding"/>
    <property type="evidence" value="ECO:0007669"/>
    <property type="project" value="TreeGrafter"/>
</dbReference>
<dbReference type="GO" id="GO:0005886">
    <property type="term" value="C:plasma membrane"/>
    <property type="evidence" value="ECO:0007669"/>
    <property type="project" value="TreeGrafter"/>
</dbReference>
<dbReference type="GO" id="GO:0005223">
    <property type="term" value="F:intracellularly cGMP-activated cation channel activity"/>
    <property type="evidence" value="ECO:0007669"/>
    <property type="project" value="TreeGrafter"/>
</dbReference>
<evidence type="ECO:0000256" key="2">
    <source>
        <dbReference type="ARBA" id="ARBA00022692"/>
    </source>
</evidence>
<dbReference type="GO" id="GO:0030553">
    <property type="term" value="F:cGMP binding"/>
    <property type="evidence" value="ECO:0007669"/>
    <property type="project" value="TreeGrafter"/>
</dbReference>
<accession>A0A7R9G4T5</accession>
<dbReference type="SUPFAM" id="SSF81324">
    <property type="entry name" value="Voltage-gated potassium channels"/>
    <property type="match status" value="1"/>
</dbReference>
<evidence type="ECO:0000256" key="5">
    <source>
        <dbReference type="SAM" id="Phobius"/>
    </source>
</evidence>
<dbReference type="GO" id="GO:0005222">
    <property type="term" value="F:intracellularly cAMP-activated cation channel activity"/>
    <property type="evidence" value="ECO:0007669"/>
    <property type="project" value="TreeGrafter"/>
</dbReference>
<feature type="domain" description="Ion transport" evidence="6">
    <location>
        <begin position="315"/>
        <end position="427"/>
    </location>
</feature>
<feature type="transmembrane region" description="Helical" evidence="5">
    <location>
        <begin position="345"/>
        <end position="366"/>
    </location>
</feature>
<keyword evidence="3 5" id="KW-1133">Transmembrane helix</keyword>
<sequence>MVVLHHWNERARAAFDIKVTAVAILGTVHASAKRLFEGIETTALIKLISRLLALSSASLKPVLGNGGREGERHGVASQPTKVFFRANKNRWITETVDGNSYRTGIAEKSYRVPLVDFINLRHPSSSIGSDGNVKCSRLLRLGRHVAQTVMRLLISEYQYARSELPELETPGTPKLLSAKTLGDLEQGNAFGFPSTSPYQNPLQYLQRTITEQAIKIQQRLGQPNRQLSVSTKEANGATLEALGLQIRHFGNRTPTVRHSAHFNVHIKEFRNIYMNYSLVSVKKFVPEKGKDGEIYFMDKLYGWMSLHPESYAYILWLIVVSMAFLYNCWVVPLRSTFLFRNQENLSLWFAVDCCADAIYLLDLMVVKPRIMYLLDGFWIHDTKLTTGKYMRKLQFKMDIFSLLPTDLLYLKFGRNSAWLRLPRFLKVSTHVNT</sequence>
<name>A0A7R9G4T5_TIMSH</name>